<feature type="region of interest" description="Disordered" evidence="1">
    <location>
        <begin position="321"/>
        <end position="363"/>
    </location>
</feature>
<evidence type="ECO:0000313" key="3">
    <source>
        <dbReference type="EMBL" id="TRY75828.1"/>
    </source>
</evidence>
<evidence type="ECO:0000256" key="1">
    <source>
        <dbReference type="SAM" id="MobiDB-lite"/>
    </source>
</evidence>
<dbReference type="Pfam" id="PF17921">
    <property type="entry name" value="Integrase_H2C2"/>
    <property type="match status" value="1"/>
</dbReference>
<dbReference type="InterPro" id="IPR041588">
    <property type="entry name" value="Integrase_H2C2"/>
</dbReference>
<feature type="domain" description="Integrase zinc-binding" evidence="2">
    <location>
        <begin position="146"/>
        <end position="196"/>
    </location>
</feature>
<evidence type="ECO:0000313" key="4">
    <source>
        <dbReference type="Proteomes" id="UP000318571"/>
    </source>
</evidence>
<proteinExistence type="predicted"/>
<dbReference type="InterPro" id="IPR036397">
    <property type="entry name" value="RNaseH_sf"/>
</dbReference>
<organism evidence="3 4">
    <name type="scientific">Tigriopus californicus</name>
    <name type="common">Marine copepod</name>
    <dbReference type="NCBI Taxonomy" id="6832"/>
    <lineage>
        <taxon>Eukaryota</taxon>
        <taxon>Metazoa</taxon>
        <taxon>Ecdysozoa</taxon>
        <taxon>Arthropoda</taxon>
        <taxon>Crustacea</taxon>
        <taxon>Multicrustacea</taxon>
        <taxon>Hexanauplia</taxon>
        <taxon>Copepoda</taxon>
        <taxon>Harpacticoida</taxon>
        <taxon>Harpacticidae</taxon>
        <taxon>Tigriopus</taxon>
    </lineage>
</organism>
<dbReference type="EMBL" id="VCGU01000005">
    <property type="protein sequence ID" value="TRY75828.1"/>
    <property type="molecule type" value="Genomic_DNA"/>
</dbReference>
<dbReference type="GO" id="GO:0003676">
    <property type="term" value="F:nucleic acid binding"/>
    <property type="evidence" value="ECO:0007669"/>
    <property type="project" value="InterPro"/>
</dbReference>
<sequence>MKPERSWPPDLAPSSIKEELRPKWDFNVYLTQKVSCTSIWFDLARFSSWWRAKRVRCWIQRYVNNLKNEVLRRKEESSRDQPLESQDWAYQEEKRTLAHNKMTKSSSLSQFSPFIDQDGILRVGGRVGLARLPYDAKHPAIISPKSALSRLIVQSKHCQNLHCGTEYTLNQVRQQYWIPKGRELVKKVKRECPTYNGTNFRGAEVELRQALSARDRDPLLQEEMLKENIMWQFQPPSAPHFGGIHEALVKSSKRALYKAMTQAQQRQRLREFELRTLLSEVTGFLNSRPLTYVGGDPEDLQALIPNHFLIQRASKNLAPIPRAKESIDGGDPPVASAPGGGDVRAKCEAEGLPEKKETEEEEK</sequence>
<feature type="compositionally biased region" description="Basic and acidic residues" evidence="1">
    <location>
        <begin position="343"/>
        <end position="363"/>
    </location>
</feature>
<keyword evidence="4" id="KW-1185">Reference proteome</keyword>
<dbReference type="PANTHER" id="PTHR47331:SF1">
    <property type="entry name" value="GAG-LIKE PROTEIN"/>
    <property type="match status" value="1"/>
</dbReference>
<name>A0A553PDS5_TIGCA</name>
<dbReference type="OMA" id="INARREC"/>
<evidence type="ECO:0000259" key="2">
    <source>
        <dbReference type="Pfam" id="PF17921"/>
    </source>
</evidence>
<gene>
    <name evidence="3" type="ORF">TCAL_13935</name>
</gene>
<dbReference type="SUPFAM" id="SSF53098">
    <property type="entry name" value="Ribonuclease H-like"/>
    <property type="match status" value="1"/>
</dbReference>
<reference evidence="3 4" key="1">
    <citation type="journal article" date="2018" name="Nat. Ecol. Evol.">
        <title>Genomic signatures of mitonuclear coevolution across populations of Tigriopus californicus.</title>
        <authorList>
            <person name="Barreto F.S."/>
            <person name="Watson E.T."/>
            <person name="Lima T.G."/>
            <person name="Willett C.S."/>
            <person name="Edmands S."/>
            <person name="Li W."/>
            <person name="Burton R.S."/>
        </authorList>
    </citation>
    <scope>NUCLEOTIDE SEQUENCE [LARGE SCALE GENOMIC DNA]</scope>
    <source>
        <strain evidence="3 4">San Diego</strain>
    </source>
</reference>
<dbReference type="PANTHER" id="PTHR47331">
    <property type="entry name" value="PHD-TYPE DOMAIN-CONTAINING PROTEIN"/>
    <property type="match status" value="1"/>
</dbReference>
<dbReference type="Proteomes" id="UP000318571">
    <property type="component" value="Chromosome 2"/>
</dbReference>
<dbReference type="Gene3D" id="3.30.420.10">
    <property type="entry name" value="Ribonuclease H-like superfamily/Ribonuclease H"/>
    <property type="match status" value="1"/>
</dbReference>
<dbReference type="STRING" id="6832.A0A553PDS5"/>
<comment type="caution">
    <text evidence="3">The sequence shown here is derived from an EMBL/GenBank/DDBJ whole genome shotgun (WGS) entry which is preliminary data.</text>
</comment>
<dbReference type="AlphaFoldDB" id="A0A553PDS5"/>
<dbReference type="InterPro" id="IPR012337">
    <property type="entry name" value="RNaseH-like_sf"/>
</dbReference>
<feature type="non-terminal residue" evidence="3">
    <location>
        <position position="363"/>
    </location>
</feature>
<accession>A0A553PDS5</accession>
<protein>
    <recommendedName>
        <fullName evidence="2">Integrase zinc-binding domain-containing protein</fullName>
    </recommendedName>
</protein>